<accession>A0A4Q2U9V0</accession>
<name>A0A4Q2U9V0_9HYPH</name>
<comment type="caution">
    <text evidence="3">The sequence shown here is derived from an EMBL/GenBank/DDBJ whole genome shotgun (WGS) entry which is preliminary data.</text>
</comment>
<dbReference type="InterPro" id="IPR053866">
    <property type="entry name" value="PhyR_sigma2"/>
</dbReference>
<sequence>MPGFADDLGRLTPHLRRFARALVRGHSACAADDLVQETIVLASRSDLPKRGPTLAVWCFAALVGLNRARNRAPIAPAGVEGGGAPLPFMPKDILRLDALPLEFREVLLLTALAGLAYGQVADVLDIDVSIVFSRLTRARDLLVKSDHAAVGRDARVGERIRAGGGPSHLRVVK</sequence>
<dbReference type="GO" id="GO:0016987">
    <property type="term" value="F:sigma factor activity"/>
    <property type="evidence" value="ECO:0007669"/>
    <property type="project" value="InterPro"/>
</dbReference>
<dbReference type="InterPro" id="IPR013249">
    <property type="entry name" value="RNA_pol_sigma70_r4_t2"/>
</dbReference>
<proteinExistence type="predicted"/>
<organism evidence="3 4">
    <name type="scientific">Lichenibacterium minor</name>
    <dbReference type="NCBI Taxonomy" id="2316528"/>
    <lineage>
        <taxon>Bacteria</taxon>
        <taxon>Pseudomonadati</taxon>
        <taxon>Pseudomonadota</taxon>
        <taxon>Alphaproteobacteria</taxon>
        <taxon>Hyphomicrobiales</taxon>
        <taxon>Lichenihabitantaceae</taxon>
        <taxon>Lichenibacterium</taxon>
    </lineage>
</organism>
<dbReference type="InterPro" id="IPR036388">
    <property type="entry name" value="WH-like_DNA-bd_sf"/>
</dbReference>
<reference evidence="3 4" key="2">
    <citation type="submission" date="2019-02" db="EMBL/GenBank/DDBJ databases">
        <title>'Lichenibacterium ramalinii' gen. nov. sp. nov., 'Lichenibacterium minor' gen. nov. sp. nov.</title>
        <authorList>
            <person name="Pankratov T."/>
        </authorList>
    </citation>
    <scope>NUCLEOTIDE SEQUENCE [LARGE SCALE GENOMIC DNA]</scope>
    <source>
        <strain evidence="3 4">RmlP026</strain>
    </source>
</reference>
<reference evidence="3 4" key="1">
    <citation type="submission" date="2018-12" db="EMBL/GenBank/DDBJ databases">
        <authorList>
            <person name="Grouzdev D.S."/>
            <person name="Krutkina M.S."/>
        </authorList>
    </citation>
    <scope>NUCLEOTIDE SEQUENCE [LARGE SCALE GENOMIC DNA]</scope>
    <source>
        <strain evidence="3 4">RmlP026</strain>
    </source>
</reference>
<evidence type="ECO:0000313" key="3">
    <source>
        <dbReference type="EMBL" id="RYC31665.1"/>
    </source>
</evidence>
<feature type="domain" description="PhyR sigma2" evidence="2">
    <location>
        <begin position="12"/>
        <end position="61"/>
    </location>
</feature>
<dbReference type="EMBL" id="QYBB01000012">
    <property type="protein sequence ID" value="RYC31665.1"/>
    <property type="molecule type" value="Genomic_DNA"/>
</dbReference>
<dbReference type="GO" id="GO:0003677">
    <property type="term" value="F:DNA binding"/>
    <property type="evidence" value="ECO:0007669"/>
    <property type="project" value="InterPro"/>
</dbReference>
<dbReference type="InterPro" id="IPR013324">
    <property type="entry name" value="RNA_pol_sigma_r3/r4-like"/>
</dbReference>
<keyword evidence="4" id="KW-1185">Reference proteome</keyword>
<dbReference type="SUPFAM" id="SSF88659">
    <property type="entry name" value="Sigma3 and sigma4 domains of RNA polymerase sigma factors"/>
    <property type="match status" value="1"/>
</dbReference>
<gene>
    <name evidence="3" type="ORF">D3273_12365</name>
</gene>
<evidence type="ECO:0000259" key="2">
    <source>
        <dbReference type="Pfam" id="PF22029"/>
    </source>
</evidence>
<dbReference type="GO" id="GO:0006352">
    <property type="term" value="P:DNA-templated transcription initiation"/>
    <property type="evidence" value="ECO:0007669"/>
    <property type="project" value="InterPro"/>
</dbReference>
<dbReference type="OrthoDB" id="9797134at2"/>
<dbReference type="Pfam" id="PF08281">
    <property type="entry name" value="Sigma70_r4_2"/>
    <property type="match status" value="1"/>
</dbReference>
<dbReference type="Gene3D" id="1.10.1740.10">
    <property type="match status" value="1"/>
</dbReference>
<dbReference type="Proteomes" id="UP000290759">
    <property type="component" value="Unassembled WGS sequence"/>
</dbReference>
<protein>
    <submittedName>
        <fullName evidence="3">RNA polymerase subunit sigma-70</fullName>
    </submittedName>
</protein>
<dbReference type="Pfam" id="PF22029">
    <property type="entry name" value="PhyR_sigma2"/>
    <property type="match status" value="1"/>
</dbReference>
<dbReference type="AlphaFoldDB" id="A0A4Q2U9V0"/>
<evidence type="ECO:0000313" key="4">
    <source>
        <dbReference type="Proteomes" id="UP000290759"/>
    </source>
</evidence>
<dbReference type="RefSeq" id="WP_129226949.1">
    <property type="nucleotide sequence ID" value="NZ_QYBB01000012.1"/>
</dbReference>
<feature type="domain" description="RNA polymerase sigma factor 70 region 4 type 2" evidence="1">
    <location>
        <begin position="96"/>
        <end position="140"/>
    </location>
</feature>
<dbReference type="Gene3D" id="1.10.10.10">
    <property type="entry name" value="Winged helix-like DNA-binding domain superfamily/Winged helix DNA-binding domain"/>
    <property type="match status" value="1"/>
</dbReference>
<evidence type="ECO:0000259" key="1">
    <source>
        <dbReference type="Pfam" id="PF08281"/>
    </source>
</evidence>